<dbReference type="InterPro" id="IPR035979">
    <property type="entry name" value="RBD_domain_sf"/>
</dbReference>
<protein>
    <recommendedName>
        <fullName evidence="4">RRM domain-containing protein</fullName>
    </recommendedName>
</protein>
<dbReference type="AlphaFoldDB" id="E4X151"/>
<evidence type="ECO:0000256" key="1">
    <source>
        <dbReference type="ARBA" id="ARBA00022884"/>
    </source>
</evidence>
<evidence type="ECO:0000256" key="3">
    <source>
        <dbReference type="SAM" id="MobiDB-lite"/>
    </source>
</evidence>
<dbReference type="InterPro" id="IPR012677">
    <property type="entry name" value="Nucleotide-bd_a/b_plait_sf"/>
</dbReference>
<dbReference type="GO" id="GO:0003723">
    <property type="term" value="F:RNA binding"/>
    <property type="evidence" value="ECO:0007669"/>
    <property type="project" value="UniProtKB-UniRule"/>
</dbReference>
<feature type="compositionally biased region" description="Basic residues" evidence="3">
    <location>
        <begin position="188"/>
        <end position="201"/>
    </location>
</feature>
<feature type="compositionally biased region" description="Basic residues" evidence="3">
    <location>
        <begin position="150"/>
        <end position="162"/>
    </location>
</feature>
<dbReference type="EMBL" id="FN653021">
    <property type="protein sequence ID" value="CBY23531.1"/>
    <property type="molecule type" value="Genomic_DNA"/>
</dbReference>
<organism evidence="5">
    <name type="scientific">Oikopleura dioica</name>
    <name type="common">Tunicate</name>
    <dbReference type="NCBI Taxonomy" id="34765"/>
    <lineage>
        <taxon>Eukaryota</taxon>
        <taxon>Metazoa</taxon>
        <taxon>Chordata</taxon>
        <taxon>Tunicata</taxon>
        <taxon>Appendicularia</taxon>
        <taxon>Copelata</taxon>
        <taxon>Oikopleuridae</taxon>
        <taxon>Oikopleura</taxon>
    </lineage>
</organism>
<gene>
    <name evidence="5" type="ORF">GSOID_T00015979001</name>
    <name evidence="6" type="ORF">GSOID_T00021699001</name>
</gene>
<keyword evidence="7" id="KW-1185">Reference proteome</keyword>
<dbReference type="InParanoid" id="E4X151"/>
<feature type="compositionally biased region" description="Basic residues" evidence="3">
    <location>
        <begin position="127"/>
        <end position="142"/>
    </location>
</feature>
<evidence type="ECO:0000313" key="6">
    <source>
        <dbReference type="EMBL" id="CBY33754.1"/>
    </source>
</evidence>
<feature type="compositionally biased region" description="Basic residues" evidence="3">
    <location>
        <begin position="106"/>
        <end position="120"/>
    </location>
</feature>
<reference evidence="5" key="1">
    <citation type="journal article" date="2010" name="Science">
        <title>Plasticity of animal genome architecture unmasked by rapid evolution of a pelagic tunicate.</title>
        <authorList>
            <person name="Denoeud F."/>
            <person name="Henriet S."/>
            <person name="Mungpakdee S."/>
            <person name="Aury J.M."/>
            <person name="Da Silva C."/>
            <person name="Brinkmann H."/>
            <person name="Mikhaleva J."/>
            <person name="Olsen L.C."/>
            <person name="Jubin C."/>
            <person name="Canestro C."/>
            <person name="Bouquet J.M."/>
            <person name="Danks G."/>
            <person name="Poulain J."/>
            <person name="Campsteijn C."/>
            <person name="Adamski M."/>
            <person name="Cross I."/>
            <person name="Yadetie F."/>
            <person name="Muffato M."/>
            <person name="Louis A."/>
            <person name="Butcher S."/>
            <person name="Tsagkogeorga G."/>
            <person name="Konrad A."/>
            <person name="Singh S."/>
            <person name="Jensen M.F."/>
            <person name="Cong E.H."/>
            <person name="Eikeseth-Otteraa H."/>
            <person name="Noel B."/>
            <person name="Anthouard V."/>
            <person name="Porcel B.M."/>
            <person name="Kachouri-Lafond R."/>
            <person name="Nishino A."/>
            <person name="Ugolini M."/>
            <person name="Chourrout P."/>
            <person name="Nishida H."/>
            <person name="Aasland R."/>
            <person name="Huzurbazar S."/>
            <person name="Westhof E."/>
            <person name="Delsuc F."/>
            <person name="Lehrach H."/>
            <person name="Reinhardt R."/>
            <person name="Weissenbach J."/>
            <person name="Roy S.W."/>
            <person name="Artiguenave F."/>
            <person name="Postlethwait J.H."/>
            <person name="Manak J.R."/>
            <person name="Thompson E.M."/>
            <person name="Jaillon O."/>
            <person name="Du Pasquier L."/>
            <person name="Boudinot P."/>
            <person name="Liberles D.A."/>
            <person name="Volff J.N."/>
            <person name="Philippe H."/>
            <person name="Lenhard B."/>
            <person name="Roest Crollius H."/>
            <person name="Wincker P."/>
            <person name="Chourrout D."/>
        </authorList>
    </citation>
    <scope>NUCLEOTIDE SEQUENCE [LARGE SCALE GENOMIC DNA]</scope>
</reference>
<evidence type="ECO:0000313" key="7">
    <source>
        <dbReference type="Proteomes" id="UP000001307"/>
    </source>
</evidence>
<dbReference type="SMART" id="SM00360">
    <property type="entry name" value="RRM"/>
    <property type="match status" value="1"/>
</dbReference>
<dbReference type="EMBL" id="FN654445">
    <property type="protein sequence ID" value="CBY33754.1"/>
    <property type="molecule type" value="Genomic_DNA"/>
</dbReference>
<sequence length="201" mass="23843">MSRRPPPDIGGMTSLKIDNLSYRTDAESLRRTFSKFGEIGDVYIPKDKHGESRGFAFVRFHDKRDAGDAIDDLAGKDLDGREIRVDYARHERPALDRRRGGDRDRRRSRSRSRDRRRRRSRSDSRDKRRRRSPSRSRSRSRSRGRDDRKERKHSRSRSRSRSGSRDRRSKSRDANEKKRSRSRSAEKKRSRSRSRSRSGSR</sequence>
<evidence type="ECO:0000256" key="2">
    <source>
        <dbReference type="PROSITE-ProRule" id="PRU00176"/>
    </source>
</evidence>
<feature type="region of interest" description="Disordered" evidence="3">
    <location>
        <begin position="85"/>
        <end position="201"/>
    </location>
</feature>
<accession>E4X151</accession>
<dbReference type="Pfam" id="PF00076">
    <property type="entry name" value="RRM_1"/>
    <property type="match status" value="1"/>
</dbReference>
<dbReference type="Gene3D" id="3.30.70.330">
    <property type="match status" value="1"/>
</dbReference>
<name>E4X151_OIKDI</name>
<dbReference type="FunCoup" id="E4X151">
    <property type="interactions" value="66"/>
</dbReference>
<dbReference type="PANTHER" id="PTHR48034">
    <property type="entry name" value="TRANSFORMER-2 SEX-DETERMINING PROTEIN-RELATED"/>
    <property type="match status" value="1"/>
</dbReference>
<dbReference type="Proteomes" id="UP000011014">
    <property type="component" value="Unassembled WGS sequence"/>
</dbReference>
<dbReference type="Proteomes" id="UP000001307">
    <property type="component" value="Unassembled WGS sequence"/>
</dbReference>
<proteinExistence type="predicted"/>
<dbReference type="InterPro" id="IPR000504">
    <property type="entry name" value="RRM_dom"/>
</dbReference>
<feature type="compositionally biased region" description="Basic and acidic residues" evidence="3">
    <location>
        <begin position="85"/>
        <end position="105"/>
    </location>
</feature>
<evidence type="ECO:0000259" key="4">
    <source>
        <dbReference type="PROSITE" id="PS50102"/>
    </source>
</evidence>
<evidence type="ECO:0000313" key="5">
    <source>
        <dbReference type="EMBL" id="CBY23531.1"/>
    </source>
</evidence>
<dbReference type="OrthoDB" id="8093034at2759"/>
<feature type="domain" description="RRM" evidence="4">
    <location>
        <begin position="13"/>
        <end position="90"/>
    </location>
</feature>
<dbReference type="CDD" id="cd12311">
    <property type="entry name" value="RRM_SRSF2_SRSF8"/>
    <property type="match status" value="1"/>
</dbReference>
<dbReference type="SUPFAM" id="SSF54928">
    <property type="entry name" value="RNA-binding domain, RBD"/>
    <property type="match status" value="1"/>
</dbReference>
<keyword evidence="1 2" id="KW-0694">RNA-binding</keyword>
<feature type="compositionally biased region" description="Basic and acidic residues" evidence="3">
    <location>
        <begin position="163"/>
        <end position="187"/>
    </location>
</feature>
<dbReference type="InterPro" id="IPR050441">
    <property type="entry name" value="RBM"/>
</dbReference>
<dbReference type="PROSITE" id="PS50102">
    <property type="entry name" value="RRM"/>
    <property type="match status" value="1"/>
</dbReference>